<protein>
    <recommendedName>
        <fullName evidence="3">KIF-binding protein</fullName>
    </recommendedName>
</protein>
<comment type="caution">
    <text evidence="1">The sequence shown here is derived from an EMBL/GenBank/DDBJ whole genome shotgun (WGS) entry which is preliminary data.</text>
</comment>
<dbReference type="EMBL" id="JALLAZ020000422">
    <property type="protein sequence ID" value="KAL3795488.1"/>
    <property type="molecule type" value="Genomic_DNA"/>
</dbReference>
<gene>
    <name evidence="1" type="ORF">ACHAW5_002455</name>
</gene>
<dbReference type="AlphaFoldDB" id="A0ABD3Q4W6"/>
<evidence type="ECO:0000313" key="1">
    <source>
        <dbReference type="EMBL" id="KAL3795488.1"/>
    </source>
</evidence>
<reference evidence="1 2" key="1">
    <citation type="submission" date="2024-10" db="EMBL/GenBank/DDBJ databases">
        <title>Updated reference genomes for cyclostephanoid diatoms.</title>
        <authorList>
            <person name="Roberts W.R."/>
            <person name="Alverson A.J."/>
        </authorList>
    </citation>
    <scope>NUCLEOTIDE SEQUENCE [LARGE SCALE GENOMIC DNA]</scope>
    <source>
        <strain evidence="1 2">AJA276-08</strain>
    </source>
</reference>
<accession>A0ABD3Q4W6</accession>
<keyword evidence="2" id="KW-1185">Reference proteome</keyword>
<sequence length="607" mass="69095">MAANEEDMLEGVLLRDGHDDKCGKNDEGNCYYSILAPLLKRCYSHRNEIRKNMHNLELLREMQDVCSDFDDSAKRWDDRLQCLIGIRNDEIANGLLDETSDRAYNVRENFREANMLLGIDSIEVYEFFSRLKKERPMEQRRFASNPLSFTDDSLSNACHSFLMFAQETFRTALNLVLEHERCQATSSPVATIDNLWEKGQHFLLRGRAHYNIGLTMYELARSGAATERRQVQHRGGGQVESSTPLLMKARDEFDKAVERAKSVRHNTLLIRRHPNAKDTSSQSIYSWTTEAIMQLLEAIKLEMLASESYIASSWKLGKTEAVKERFDGVFESVEVSDVMNFANTKGVSLLEVAEVVCDMYWLSMRVAALFTEHLESLSVGKDWDLSTGEGFFQIALKAMDRVRMISSQVLKFDEHHSLDYAKERDIAKANIILQEENEIRKWWETTKMQASKRLSSSGCEATVFPRGDVFGELGVSSSSEVVDPRITRRIIVQSDDRLFQNRSKSYRTTRVKNKDSSGDGDIGERFSSEFCPSNEGAANAMGTPSSSMGRAMHTQTVFRKWGNEVLEEHERRRCCPALPDNFADMGISIDVIRALEKKLGLVLPAKN</sequence>
<evidence type="ECO:0008006" key="3">
    <source>
        <dbReference type="Google" id="ProtNLM"/>
    </source>
</evidence>
<dbReference type="Proteomes" id="UP001530315">
    <property type="component" value="Unassembled WGS sequence"/>
</dbReference>
<name>A0ABD3Q4W6_9STRA</name>
<evidence type="ECO:0000313" key="2">
    <source>
        <dbReference type="Proteomes" id="UP001530315"/>
    </source>
</evidence>
<organism evidence="1 2">
    <name type="scientific">Stephanodiscus triporus</name>
    <dbReference type="NCBI Taxonomy" id="2934178"/>
    <lineage>
        <taxon>Eukaryota</taxon>
        <taxon>Sar</taxon>
        <taxon>Stramenopiles</taxon>
        <taxon>Ochrophyta</taxon>
        <taxon>Bacillariophyta</taxon>
        <taxon>Coscinodiscophyceae</taxon>
        <taxon>Thalassiosirophycidae</taxon>
        <taxon>Stephanodiscales</taxon>
        <taxon>Stephanodiscaceae</taxon>
        <taxon>Stephanodiscus</taxon>
    </lineage>
</organism>
<proteinExistence type="predicted"/>